<feature type="region of interest" description="Disordered" evidence="6">
    <location>
        <begin position="401"/>
        <end position="446"/>
    </location>
</feature>
<evidence type="ECO:0000256" key="7">
    <source>
        <dbReference type="SAM" id="Phobius"/>
    </source>
</evidence>
<dbReference type="InterPro" id="IPR051310">
    <property type="entry name" value="MCP_chemotaxis"/>
</dbReference>
<dbReference type="PATRIC" id="fig|1307839.3.peg.3502"/>
<name>A0A0S2I3X8_9BACT</name>
<dbReference type="RefSeq" id="WP_057954286.1">
    <property type="nucleotide sequence ID" value="NZ_CP013118.1"/>
</dbReference>
<dbReference type="SUPFAM" id="SSF58104">
    <property type="entry name" value="Methyl-accepting chemotaxis protein (MCP) signaling domain"/>
    <property type="match status" value="1"/>
</dbReference>
<dbReference type="Pfam" id="PF00015">
    <property type="entry name" value="MCPsignal"/>
    <property type="match status" value="1"/>
</dbReference>
<dbReference type="InterPro" id="IPR033462">
    <property type="entry name" value="Cache_3-Cache_2"/>
</dbReference>
<evidence type="ECO:0000313" key="10">
    <source>
        <dbReference type="EMBL" id="ALO16946.1"/>
    </source>
</evidence>
<evidence type="ECO:0000256" key="2">
    <source>
        <dbReference type="ARBA" id="ARBA00022500"/>
    </source>
</evidence>
<accession>A0A0S2I3X8</accession>
<dbReference type="InterPro" id="IPR029151">
    <property type="entry name" value="Sensor-like_sf"/>
</dbReference>
<sequence>MKKINDIKIGARLNIILSLTIGIIVIALGIYMMNTQRAKIIEDTDTRMFEQAEDLTRLIENQIEQNQEKVNTDLKVAHQYFYSLGDIEINEEEKLPFQAVNQETNISTSLKVNEWTLGGQTLQNNTKIVDKLESLTNSTATIFQKIDQGFLRIATNVRKKSGERAVGTFIPNSSPVAQTVMQGGTFRGRAFVVSDWYLTAYEPIRINGEIKGILYVGVREKDIESIKNIFYAKTYFESGYPFLVDDEGTLIIHPSNEGGSSTTIDKIKATGKEEGKLTYEYEGRKKVLYFENVDAINSYVAVSIYEDELMGIVNSTRNALIVAILLAIGIFILINSSISRSISRGLNKGVQLAEEISRGNLDVRVDIDQKDEIGRLANALNSMAGKLREIVTDITNETENVASASHQISSSSQELSQGASEQASSAEEVSSTMEEISSNIQQNTNNANETEKISSMANKGIQEVSAKAAQSEEAVKSISEKITIINEIARQTNILALNAAVEAARAGEHGKGFAVVAAEVRKLAERSQKSADEIIEAAKNSVKLTQESGEQMQQLMPNVEKTTQLVHEITAASNEQNSGADQINNALQQLNQVTQQNAAASEELATSAEELNSQADNMRDVVSFFKFDDDNNKRRKKQQTKQKTNPQPHTVKAQNTKSTSTKGVNLNLNQEDDSKFENF</sequence>
<evidence type="ECO:0000256" key="3">
    <source>
        <dbReference type="ARBA" id="ARBA00029447"/>
    </source>
</evidence>
<dbReference type="Pfam" id="PF17201">
    <property type="entry name" value="Cache_3-Cache_2"/>
    <property type="match status" value="1"/>
</dbReference>
<dbReference type="Gene3D" id="3.30.450.20">
    <property type="entry name" value="PAS domain"/>
    <property type="match status" value="1"/>
</dbReference>
<dbReference type="GO" id="GO:0005886">
    <property type="term" value="C:plasma membrane"/>
    <property type="evidence" value="ECO:0007669"/>
    <property type="project" value="TreeGrafter"/>
</dbReference>
<feature type="region of interest" description="Disordered" evidence="6">
    <location>
        <begin position="625"/>
        <end position="679"/>
    </location>
</feature>
<dbReference type="Proteomes" id="UP000064893">
    <property type="component" value="Chromosome"/>
</dbReference>
<reference evidence="10 11" key="1">
    <citation type="submission" date="2015-11" db="EMBL/GenBank/DDBJ databases">
        <title>Description and complete genome sequence of a novel strain predominating in hypersaline microbial mats and representing a new family of the Bacteriodetes phylum.</title>
        <authorList>
            <person name="Spring S."/>
            <person name="Bunk B."/>
            <person name="Sproer C."/>
            <person name="Klenk H.-P."/>
        </authorList>
    </citation>
    <scope>NUCLEOTIDE SEQUENCE [LARGE SCALE GENOMIC DNA]</scope>
    <source>
        <strain evidence="10 11">L21-Spi-D4</strain>
    </source>
</reference>
<dbReference type="Pfam" id="PF00672">
    <property type="entry name" value="HAMP"/>
    <property type="match status" value="1"/>
</dbReference>
<dbReference type="EMBL" id="CP013118">
    <property type="protein sequence ID" value="ALO16946.1"/>
    <property type="molecule type" value="Genomic_DNA"/>
</dbReference>
<dbReference type="SMART" id="SM00283">
    <property type="entry name" value="MA"/>
    <property type="match status" value="1"/>
</dbReference>
<evidence type="ECO:0000256" key="5">
    <source>
        <dbReference type="SAM" id="Coils"/>
    </source>
</evidence>
<dbReference type="CDD" id="cd12912">
    <property type="entry name" value="PDC2_MCP_like"/>
    <property type="match status" value="1"/>
</dbReference>
<keyword evidence="11" id="KW-1185">Reference proteome</keyword>
<dbReference type="PROSITE" id="PS50885">
    <property type="entry name" value="HAMP"/>
    <property type="match status" value="1"/>
</dbReference>
<gene>
    <name evidence="10" type="primary">trg_5</name>
    <name evidence="10" type="ORF">L21SP5_03333</name>
</gene>
<dbReference type="AlphaFoldDB" id="A0A0S2I3X8"/>
<keyword evidence="10" id="KW-0675">Receptor</keyword>
<dbReference type="GO" id="GO:0004888">
    <property type="term" value="F:transmembrane signaling receptor activity"/>
    <property type="evidence" value="ECO:0007669"/>
    <property type="project" value="TreeGrafter"/>
</dbReference>
<evidence type="ECO:0000256" key="4">
    <source>
        <dbReference type="PROSITE-ProRule" id="PRU00284"/>
    </source>
</evidence>
<keyword evidence="2" id="KW-0145">Chemotaxis</keyword>
<dbReference type="KEGG" id="blq:L21SP5_03333"/>
<dbReference type="CDD" id="cd06225">
    <property type="entry name" value="HAMP"/>
    <property type="match status" value="1"/>
</dbReference>
<dbReference type="PANTHER" id="PTHR43531">
    <property type="entry name" value="PROTEIN ICFG"/>
    <property type="match status" value="1"/>
</dbReference>
<protein>
    <submittedName>
        <fullName evidence="10">Ribose and galactose chemoreceptor protein</fullName>
    </submittedName>
</protein>
<dbReference type="SUPFAM" id="SSF103190">
    <property type="entry name" value="Sensory domain-like"/>
    <property type="match status" value="1"/>
</dbReference>
<dbReference type="GO" id="GO:0006935">
    <property type="term" value="P:chemotaxis"/>
    <property type="evidence" value="ECO:0007669"/>
    <property type="project" value="UniProtKB-KW"/>
</dbReference>
<keyword evidence="7" id="KW-1133">Transmembrane helix</keyword>
<keyword evidence="5" id="KW-0175">Coiled coil</keyword>
<keyword evidence="4" id="KW-0807">Transducer</keyword>
<proteinExistence type="inferred from homology"/>
<dbReference type="Gene3D" id="1.10.287.950">
    <property type="entry name" value="Methyl-accepting chemotaxis protein"/>
    <property type="match status" value="1"/>
</dbReference>
<comment type="subcellular location">
    <subcellularLocation>
        <location evidence="1">Membrane</location>
    </subcellularLocation>
</comment>
<evidence type="ECO:0000313" key="11">
    <source>
        <dbReference type="Proteomes" id="UP000064893"/>
    </source>
</evidence>
<keyword evidence="7" id="KW-0812">Transmembrane</keyword>
<feature type="compositionally biased region" description="Polar residues" evidence="6">
    <location>
        <begin position="652"/>
        <end position="669"/>
    </location>
</feature>
<evidence type="ECO:0000256" key="1">
    <source>
        <dbReference type="ARBA" id="ARBA00004370"/>
    </source>
</evidence>
<feature type="domain" description="Methyl-accepting transducer" evidence="8">
    <location>
        <begin position="397"/>
        <end position="612"/>
    </location>
</feature>
<keyword evidence="7" id="KW-0472">Membrane</keyword>
<evidence type="ECO:0000259" key="9">
    <source>
        <dbReference type="PROSITE" id="PS50885"/>
    </source>
</evidence>
<feature type="compositionally biased region" description="Low complexity" evidence="6">
    <location>
        <begin position="402"/>
        <end position="431"/>
    </location>
</feature>
<evidence type="ECO:0000259" key="8">
    <source>
        <dbReference type="PROSITE" id="PS50111"/>
    </source>
</evidence>
<feature type="compositionally biased region" description="Polar residues" evidence="6">
    <location>
        <begin position="432"/>
        <end position="446"/>
    </location>
</feature>
<dbReference type="GO" id="GO:0007165">
    <property type="term" value="P:signal transduction"/>
    <property type="evidence" value="ECO:0007669"/>
    <property type="project" value="UniProtKB-KW"/>
</dbReference>
<dbReference type="OrthoDB" id="1115140at2"/>
<feature type="transmembrane region" description="Helical" evidence="7">
    <location>
        <begin position="319"/>
        <end position="338"/>
    </location>
</feature>
<dbReference type="STRING" id="1307839.L21SP5_03333"/>
<dbReference type="FunFam" id="1.10.287.950:FF:000001">
    <property type="entry name" value="Methyl-accepting chemotaxis sensory transducer"/>
    <property type="match status" value="1"/>
</dbReference>
<dbReference type="PROSITE" id="PS50111">
    <property type="entry name" value="CHEMOTAXIS_TRANSDUC_2"/>
    <property type="match status" value="1"/>
</dbReference>
<dbReference type="SMART" id="SM00304">
    <property type="entry name" value="HAMP"/>
    <property type="match status" value="1"/>
</dbReference>
<dbReference type="CDD" id="cd11386">
    <property type="entry name" value="MCP_signal"/>
    <property type="match status" value="1"/>
</dbReference>
<dbReference type="InterPro" id="IPR003660">
    <property type="entry name" value="HAMP_dom"/>
</dbReference>
<evidence type="ECO:0000256" key="6">
    <source>
        <dbReference type="SAM" id="MobiDB-lite"/>
    </source>
</evidence>
<organism evidence="10 11">
    <name type="scientific">Salinivirga cyanobacteriivorans</name>
    <dbReference type="NCBI Taxonomy" id="1307839"/>
    <lineage>
        <taxon>Bacteria</taxon>
        <taxon>Pseudomonadati</taxon>
        <taxon>Bacteroidota</taxon>
        <taxon>Bacteroidia</taxon>
        <taxon>Bacteroidales</taxon>
        <taxon>Salinivirgaceae</taxon>
        <taxon>Salinivirga</taxon>
    </lineage>
</organism>
<feature type="coiled-coil region" evidence="5">
    <location>
        <begin position="583"/>
        <end position="621"/>
    </location>
</feature>
<feature type="domain" description="HAMP" evidence="9">
    <location>
        <begin position="340"/>
        <end position="392"/>
    </location>
</feature>
<feature type="transmembrane region" description="Helical" evidence="7">
    <location>
        <begin position="12"/>
        <end position="33"/>
    </location>
</feature>
<dbReference type="InterPro" id="IPR004089">
    <property type="entry name" value="MCPsignal_dom"/>
</dbReference>
<dbReference type="PANTHER" id="PTHR43531:SF11">
    <property type="entry name" value="METHYL-ACCEPTING CHEMOTAXIS PROTEIN 3"/>
    <property type="match status" value="1"/>
</dbReference>
<comment type="similarity">
    <text evidence="3">Belongs to the methyl-accepting chemotaxis (MCP) protein family.</text>
</comment>